<dbReference type="RefSeq" id="WP_373995307.1">
    <property type="nucleotide sequence ID" value="NZ_CP026095.1"/>
</dbReference>
<keyword evidence="1" id="KW-0812">Transmembrane</keyword>
<keyword evidence="1" id="KW-0472">Membrane</keyword>
<proteinExistence type="predicted"/>
<dbReference type="KEGG" id="pasa:BAOM_3988"/>
<keyword evidence="1" id="KW-1133">Transmembrane helix</keyword>
<reference evidence="2 3" key="1">
    <citation type="submission" date="2018-01" db="EMBL/GenBank/DDBJ databases">
        <title>Bacillus asahii Genome sequencing and assembly.</title>
        <authorList>
            <person name="Jiang H."/>
            <person name="Feng Y."/>
            <person name="Zhao F."/>
            <person name="Lin X."/>
        </authorList>
    </citation>
    <scope>NUCLEOTIDE SEQUENCE [LARGE SCALE GENOMIC DNA]</scope>
    <source>
        <strain evidence="2 3">OM18</strain>
    </source>
</reference>
<evidence type="ECO:0000313" key="3">
    <source>
        <dbReference type="Proteomes" id="UP000283095"/>
    </source>
</evidence>
<dbReference type="AlphaFoldDB" id="A0A3T0KW99"/>
<evidence type="ECO:0000256" key="1">
    <source>
        <dbReference type="SAM" id="Phobius"/>
    </source>
</evidence>
<accession>A0A3T0KW99</accession>
<dbReference type="EMBL" id="CP026095">
    <property type="protein sequence ID" value="AZV44597.1"/>
    <property type="molecule type" value="Genomic_DNA"/>
</dbReference>
<evidence type="ECO:0000313" key="2">
    <source>
        <dbReference type="EMBL" id="AZV44597.1"/>
    </source>
</evidence>
<feature type="transmembrane region" description="Helical" evidence="1">
    <location>
        <begin position="40"/>
        <end position="63"/>
    </location>
</feature>
<organism evidence="2 3">
    <name type="scientific">Peribacillus asahii</name>
    <dbReference type="NCBI Taxonomy" id="228899"/>
    <lineage>
        <taxon>Bacteria</taxon>
        <taxon>Bacillati</taxon>
        <taxon>Bacillota</taxon>
        <taxon>Bacilli</taxon>
        <taxon>Bacillales</taxon>
        <taxon>Bacillaceae</taxon>
        <taxon>Peribacillus</taxon>
    </lineage>
</organism>
<gene>
    <name evidence="2" type="ORF">BAOM_3988</name>
</gene>
<dbReference type="Proteomes" id="UP000283095">
    <property type="component" value="Chromosome"/>
</dbReference>
<sequence>MMKRQKKFNPNNLPPWTKKASVVVQQFIVPFTIFQAIRTLIFPTFIDILLLALFIFLAAFFYVN</sequence>
<name>A0A3T0KW99_9BACI</name>
<protein>
    <submittedName>
        <fullName evidence="2">Membrane protein</fullName>
    </submittedName>
</protein>